<reference evidence="4 5" key="1">
    <citation type="submission" date="2020-04" db="EMBL/GenBank/DDBJ databases">
        <title>Ramlibacter sp. G-1-2-2 isolated from soil.</title>
        <authorList>
            <person name="Dahal R.H."/>
        </authorList>
    </citation>
    <scope>NUCLEOTIDE SEQUENCE [LARGE SCALE GENOMIC DNA]</scope>
    <source>
        <strain evidence="4 5">G-1-2-2</strain>
    </source>
</reference>
<gene>
    <name evidence="4" type="ORF">HHL11_02670</name>
</gene>
<feature type="region of interest" description="Disordered" evidence="1">
    <location>
        <begin position="383"/>
        <end position="648"/>
    </location>
</feature>
<accession>A0A848GWW6</accession>
<name>A0A848GWW6_9BURK</name>
<feature type="compositionally biased region" description="Polar residues" evidence="1">
    <location>
        <begin position="488"/>
        <end position="506"/>
    </location>
</feature>
<comment type="caution">
    <text evidence="4">The sequence shown here is derived from an EMBL/GenBank/DDBJ whole genome shotgun (WGS) entry which is preliminary data.</text>
</comment>
<sequence>MHYLATYRFWGSLFAAVFLLGTGAAFAQQEGDPPGRVAVVTYREGSVVFAPQGDEEWVTLPQNRPLTLGDRLWTDAGARAEVQLGSATVHVASESHLGIAALDERAAQFILMQGTVNARVREVTQGENFEIDTPNLAFRANQPGDYRIDISPDGGETRVVVDSGLATVFGEGGQSINLGAGQQASFAGRYLGQVAGTPFRADGFSQWAAERNRAEDASAAARNVPLGVVGYSQLDAYGSWSQDQQYGEVWYPAVAQSDWAPYRYGRWEWISPWGWTWIDDAPWGFAPFHYGRWTTIGNRWAWVPGRMVARPVYSPALVAFMGNGSSQGIGWYPLAPGEAWWPTYRASNRYVGFANFNINLNAYPRQFDNHQFRQRSWAQTSLREDDFRGGRGTRGRWQPVLPGSFSQPGVVPPRPERQRTSVQPGAAPRLQVAPPAGTGSGMPSRFWGGNRREPLVASPQQQPPAPAQQPHFVQSRPQHPVPLDQPGVVQTPQRFAQPATPQQVAPSSAAREQWQAQREQDRLQREANRAARDQRQQAEATRHQQEQQNLLQRQQQDAARNQEAIRQQHEANMQRMDAQREALRRQMEEAGVLQRQQQQQLQQQQQQQLQQQQARQRLQQQQQQRPERDADDQNNRGQGEGRGRSNRG</sequence>
<feature type="compositionally biased region" description="Basic and acidic residues" evidence="1">
    <location>
        <begin position="518"/>
        <end position="545"/>
    </location>
</feature>
<evidence type="ECO:0000259" key="3">
    <source>
        <dbReference type="Pfam" id="PF04773"/>
    </source>
</evidence>
<evidence type="ECO:0000313" key="5">
    <source>
        <dbReference type="Proteomes" id="UP000541185"/>
    </source>
</evidence>
<dbReference type="Pfam" id="PF04773">
    <property type="entry name" value="FecR"/>
    <property type="match status" value="1"/>
</dbReference>
<dbReference type="PANTHER" id="PTHR38731">
    <property type="entry name" value="LIPL45-RELATED LIPOPROTEIN-RELATED"/>
    <property type="match status" value="1"/>
</dbReference>
<dbReference type="Pfam" id="PF20245">
    <property type="entry name" value="DUF6600"/>
    <property type="match status" value="1"/>
</dbReference>
<dbReference type="EMBL" id="JABBFX010000001">
    <property type="protein sequence ID" value="NML42637.1"/>
    <property type="molecule type" value="Genomic_DNA"/>
</dbReference>
<feature type="chain" id="PRO_5032830356" evidence="2">
    <location>
        <begin position="28"/>
        <end position="648"/>
    </location>
</feature>
<proteinExistence type="predicted"/>
<feature type="signal peptide" evidence="2">
    <location>
        <begin position="1"/>
        <end position="27"/>
    </location>
</feature>
<dbReference type="RefSeq" id="WP_169416867.1">
    <property type="nucleotide sequence ID" value="NZ_JABBFX010000001.1"/>
</dbReference>
<keyword evidence="5" id="KW-1185">Reference proteome</keyword>
<feature type="compositionally biased region" description="Low complexity" evidence="1">
    <location>
        <begin position="593"/>
        <end position="624"/>
    </location>
</feature>
<protein>
    <submittedName>
        <fullName evidence="4">Chromosome partitioning protein ParA</fullName>
    </submittedName>
</protein>
<dbReference type="InterPro" id="IPR046535">
    <property type="entry name" value="DUF6600"/>
</dbReference>
<feature type="compositionally biased region" description="Basic and acidic residues" evidence="1">
    <location>
        <begin position="577"/>
        <end position="588"/>
    </location>
</feature>
<evidence type="ECO:0000313" key="4">
    <source>
        <dbReference type="EMBL" id="NML42637.1"/>
    </source>
</evidence>
<organism evidence="4 5">
    <name type="scientific">Ramlibacter agri</name>
    <dbReference type="NCBI Taxonomy" id="2728837"/>
    <lineage>
        <taxon>Bacteria</taxon>
        <taxon>Pseudomonadati</taxon>
        <taxon>Pseudomonadota</taxon>
        <taxon>Betaproteobacteria</taxon>
        <taxon>Burkholderiales</taxon>
        <taxon>Comamonadaceae</taxon>
        <taxon>Ramlibacter</taxon>
    </lineage>
</organism>
<keyword evidence="2" id="KW-0732">Signal</keyword>
<dbReference type="AlphaFoldDB" id="A0A848GWW6"/>
<feature type="domain" description="FecR protein" evidence="3">
    <location>
        <begin position="70"/>
        <end position="164"/>
    </location>
</feature>
<dbReference type="PANTHER" id="PTHR38731:SF3">
    <property type="entry name" value="BLL6125 PROTEIN"/>
    <property type="match status" value="1"/>
</dbReference>
<feature type="compositionally biased region" description="Low complexity" evidence="1">
    <location>
        <begin position="546"/>
        <end position="562"/>
    </location>
</feature>
<dbReference type="Proteomes" id="UP000541185">
    <property type="component" value="Unassembled WGS sequence"/>
</dbReference>
<feature type="compositionally biased region" description="Basic and acidic residues" evidence="1">
    <location>
        <begin position="625"/>
        <end position="648"/>
    </location>
</feature>
<evidence type="ECO:0000256" key="1">
    <source>
        <dbReference type="SAM" id="MobiDB-lite"/>
    </source>
</evidence>
<dbReference type="InterPro" id="IPR006860">
    <property type="entry name" value="FecR"/>
</dbReference>
<evidence type="ECO:0000256" key="2">
    <source>
        <dbReference type="SAM" id="SignalP"/>
    </source>
</evidence>